<dbReference type="OrthoDB" id="275876at2759"/>
<dbReference type="InterPro" id="IPR013005">
    <property type="entry name" value="Ribosomal_uL4-like"/>
</dbReference>
<dbReference type="PANTHER" id="PTHR10746:SF6">
    <property type="entry name" value="LARGE RIBOSOMAL SUBUNIT PROTEIN UL4M"/>
    <property type="match status" value="1"/>
</dbReference>
<dbReference type="InterPro" id="IPR002136">
    <property type="entry name" value="Ribosomal_uL4"/>
</dbReference>
<evidence type="ECO:0000256" key="1">
    <source>
        <dbReference type="ARBA" id="ARBA00010528"/>
    </source>
</evidence>
<keyword evidence="7" id="KW-1185">Reference proteome</keyword>
<evidence type="ECO:0000256" key="4">
    <source>
        <dbReference type="ARBA" id="ARBA00040565"/>
    </source>
</evidence>
<feature type="region of interest" description="Disordered" evidence="5">
    <location>
        <begin position="57"/>
        <end position="103"/>
    </location>
</feature>
<dbReference type="AlphaFoldDB" id="A0A8S1J028"/>
<dbReference type="SUPFAM" id="SSF52166">
    <property type="entry name" value="Ribosomal protein L4"/>
    <property type="match status" value="1"/>
</dbReference>
<evidence type="ECO:0000256" key="3">
    <source>
        <dbReference type="ARBA" id="ARBA00023274"/>
    </source>
</evidence>
<evidence type="ECO:0000313" key="7">
    <source>
        <dbReference type="Proteomes" id="UP000708148"/>
    </source>
</evidence>
<dbReference type="Gene3D" id="3.40.1370.10">
    <property type="match status" value="1"/>
</dbReference>
<protein>
    <recommendedName>
        <fullName evidence="4">Large ribosomal subunit protein uL4m</fullName>
    </recommendedName>
</protein>
<keyword evidence="2" id="KW-0689">Ribosomal protein</keyword>
<evidence type="ECO:0000256" key="5">
    <source>
        <dbReference type="SAM" id="MobiDB-lite"/>
    </source>
</evidence>
<comment type="similarity">
    <text evidence="1">Belongs to the universal ribosomal protein uL4 family.</text>
</comment>
<sequence>MGDGAVPQFPPPGDGTLGNLVFPVYDLRKQKVGTVALGKDVFNVPVRRDILQRVVRWQRAKKQQGTHKTKTRSEVSGGGRKPWPQKGTGNARQGSIRAPQWRGGGIAHGPVPRCHAHKLPKKVRRLGLKCALSVSSCSWVHCLFNDVAGGPGQLLLAVLWLFYVPETSGLLQWSLR</sequence>
<gene>
    <name evidence="6" type="ORF">OSTQU699_LOCUS5894</name>
</gene>
<dbReference type="GO" id="GO:0005840">
    <property type="term" value="C:ribosome"/>
    <property type="evidence" value="ECO:0007669"/>
    <property type="project" value="UniProtKB-KW"/>
</dbReference>
<dbReference type="EMBL" id="CAJHUC010001288">
    <property type="protein sequence ID" value="CAD7700535.1"/>
    <property type="molecule type" value="Genomic_DNA"/>
</dbReference>
<evidence type="ECO:0000313" key="6">
    <source>
        <dbReference type="EMBL" id="CAD7700535.1"/>
    </source>
</evidence>
<comment type="caution">
    <text evidence="6">The sequence shown here is derived from an EMBL/GenBank/DDBJ whole genome shotgun (WGS) entry which is preliminary data.</text>
</comment>
<dbReference type="InterPro" id="IPR023574">
    <property type="entry name" value="Ribosomal_uL4_dom_sf"/>
</dbReference>
<feature type="compositionally biased region" description="Basic residues" evidence="5">
    <location>
        <begin position="57"/>
        <end position="70"/>
    </location>
</feature>
<organism evidence="6 7">
    <name type="scientific">Ostreobium quekettii</name>
    <dbReference type="NCBI Taxonomy" id="121088"/>
    <lineage>
        <taxon>Eukaryota</taxon>
        <taxon>Viridiplantae</taxon>
        <taxon>Chlorophyta</taxon>
        <taxon>core chlorophytes</taxon>
        <taxon>Ulvophyceae</taxon>
        <taxon>TCBD clade</taxon>
        <taxon>Bryopsidales</taxon>
        <taxon>Ostreobineae</taxon>
        <taxon>Ostreobiaceae</taxon>
        <taxon>Ostreobium</taxon>
    </lineage>
</organism>
<dbReference type="NCBIfam" id="TIGR03953">
    <property type="entry name" value="rplD_bact"/>
    <property type="match status" value="1"/>
</dbReference>
<dbReference type="GO" id="GO:1990904">
    <property type="term" value="C:ribonucleoprotein complex"/>
    <property type="evidence" value="ECO:0007669"/>
    <property type="project" value="UniProtKB-KW"/>
</dbReference>
<dbReference type="PANTHER" id="PTHR10746">
    <property type="entry name" value="50S RIBOSOMAL PROTEIN L4"/>
    <property type="match status" value="1"/>
</dbReference>
<accession>A0A8S1J028</accession>
<dbReference type="Proteomes" id="UP000708148">
    <property type="component" value="Unassembled WGS sequence"/>
</dbReference>
<dbReference type="GO" id="GO:0003735">
    <property type="term" value="F:structural constituent of ribosome"/>
    <property type="evidence" value="ECO:0007669"/>
    <property type="project" value="InterPro"/>
</dbReference>
<reference evidence="6" key="1">
    <citation type="submission" date="2020-12" db="EMBL/GenBank/DDBJ databases">
        <authorList>
            <person name="Iha C."/>
        </authorList>
    </citation>
    <scope>NUCLEOTIDE SEQUENCE</scope>
</reference>
<name>A0A8S1J028_9CHLO</name>
<dbReference type="Pfam" id="PF00573">
    <property type="entry name" value="Ribosomal_L4"/>
    <property type="match status" value="1"/>
</dbReference>
<evidence type="ECO:0000256" key="2">
    <source>
        <dbReference type="ARBA" id="ARBA00022980"/>
    </source>
</evidence>
<keyword evidence="3" id="KW-0687">Ribonucleoprotein</keyword>
<dbReference type="GO" id="GO:0006412">
    <property type="term" value="P:translation"/>
    <property type="evidence" value="ECO:0007669"/>
    <property type="project" value="InterPro"/>
</dbReference>
<proteinExistence type="inferred from homology"/>